<protein>
    <submittedName>
        <fullName evidence="5">Ankyrin repeats (Many copies)/Ankyrin repeats (3 copies)/Ankyrin repeat, putative</fullName>
    </submittedName>
</protein>
<feature type="compositionally biased region" description="Basic residues" evidence="4">
    <location>
        <begin position="352"/>
        <end position="361"/>
    </location>
</feature>
<feature type="repeat" description="ANK" evidence="3">
    <location>
        <begin position="206"/>
        <end position="238"/>
    </location>
</feature>
<accession>S9WRC1</accession>
<evidence type="ECO:0000313" key="5">
    <source>
        <dbReference type="EMBL" id="CAD2218498.1"/>
    </source>
</evidence>
<reference evidence="5 6" key="1">
    <citation type="submission" date="2020-08" db="EMBL/GenBank/DDBJ databases">
        <authorList>
            <person name="Newling K."/>
            <person name="Davey J."/>
            <person name="Forrester S."/>
        </authorList>
    </citation>
    <scope>NUCLEOTIDE SEQUENCE [LARGE SCALE GENOMIC DNA]</scope>
    <source>
        <strain evidence="6">Crithidia deanei Carvalho (ATCC PRA-265)</strain>
    </source>
</reference>
<keyword evidence="2 3" id="KW-0040">ANK repeat</keyword>
<dbReference type="OrthoDB" id="539213at2759"/>
<dbReference type="InterPro" id="IPR036770">
    <property type="entry name" value="Ankyrin_rpt-contain_sf"/>
</dbReference>
<feature type="repeat" description="ANK" evidence="3">
    <location>
        <begin position="16"/>
        <end position="48"/>
    </location>
</feature>
<dbReference type="Gene3D" id="1.25.40.20">
    <property type="entry name" value="Ankyrin repeat-containing domain"/>
    <property type="match status" value="1"/>
</dbReference>
<dbReference type="SMART" id="SM00248">
    <property type="entry name" value="ANK"/>
    <property type="match status" value="7"/>
</dbReference>
<dbReference type="InterPro" id="IPR002110">
    <property type="entry name" value="Ankyrin_rpt"/>
</dbReference>
<evidence type="ECO:0000256" key="3">
    <source>
        <dbReference type="PROSITE-ProRule" id="PRU00023"/>
    </source>
</evidence>
<sequence>MSDLPKAVRRLKTDDENMEKLHVAARNGNLEELKRLVNIGVDPTIANRFGCTALHLACKAGHVECAAYLSSVGDVSTEWHGQKPIHLAVLSNSIPLVKALVEGSTQAGRSAEILLNDCDDMLVTEVGTHLKTSKGQAPLHWCVGLGEAYFPMLQLLLSLGASPTCKDKEGETPIMRALEFHNDPALEALLSARPAASLQLHMRDADGRTHLHWAILANNEPVALRLLELGHDCNIEDEQKVVPLYLAVAAAMVTLVTKILEEGDPFLLQNAPFHNGTTILPDRIQWTKAVTASEEDPEVIKKRKQQTVQLLQHKLDSINEGLRPAGETGEGKKKRSASAKKMNLAPSAPVRSRSKSKGAKK</sequence>
<evidence type="ECO:0000313" key="6">
    <source>
        <dbReference type="Proteomes" id="UP000515908"/>
    </source>
</evidence>
<evidence type="ECO:0000256" key="2">
    <source>
        <dbReference type="ARBA" id="ARBA00023043"/>
    </source>
</evidence>
<feature type="repeat" description="ANK" evidence="3">
    <location>
        <begin position="134"/>
        <end position="168"/>
    </location>
</feature>
<evidence type="ECO:0000256" key="1">
    <source>
        <dbReference type="ARBA" id="ARBA00022737"/>
    </source>
</evidence>
<dbReference type="PROSITE" id="PS50088">
    <property type="entry name" value="ANK_REPEAT"/>
    <property type="match status" value="3"/>
</dbReference>
<dbReference type="Proteomes" id="UP000515908">
    <property type="component" value="Chromosome 11"/>
</dbReference>
<gene>
    <name evidence="5" type="ORF">ADEAN_000598700</name>
</gene>
<dbReference type="AlphaFoldDB" id="S9WRC1"/>
<dbReference type="PANTHER" id="PTHR24198:SF194">
    <property type="entry name" value="INVERSIN-A"/>
    <property type="match status" value="1"/>
</dbReference>
<dbReference type="PANTHER" id="PTHR24198">
    <property type="entry name" value="ANKYRIN REPEAT AND PROTEIN KINASE DOMAIN-CONTAINING PROTEIN"/>
    <property type="match status" value="1"/>
</dbReference>
<dbReference type="SUPFAM" id="SSF48403">
    <property type="entry name" value="Ankyrin repeat"/>
    <property type="match status" value="1"/>
</dbReference>
<evidence type="ECO:0000256" key="4">
    <source>
        <dbReference type="SAM" id="MobiDB-lite"/>
    </source>
</evidence>
<dbReference type="PRINTS" id="PR01415">
    <property type="entry name" value="ANKYRIN"/>
</dbReference>
<name>S9WRC1_9TRYP</name>
<feature type="region of interest" description="Disordered" evidence="4">
    <location>
        <begin position="314"/>
        <end position="361"/>
    </location>
</feature>
<dbReference type="VEuPathDB" id="TriTrypDB:ADEAN_000598700"/>
<dbReference type="PROSITE" id="PS50297">
    <property type="entry name" value="ANK_REP_REGION"/>
    <property type="match status" value="2"/>
</dbReference>
<keyword evidence="6" id="KW-1185">Reference proteome</keyword>
<dbReference type="EMBL" id="LR877155">
    <property type="protein sequence ID" value="CAD2218498.1"/>
    <property type="molecule type" value="Genomic_DNA"/>
</dbReference>
<keyword evidence="1" id="KW-0677">Repeat</keyword>
<dbReference type="Pfam" id="PF12796">
    <property type="entry name" value="Ank_2"/>
    <property type="match status" value="2"/>
</dbReference>
<proteinExistence type="predicted"/>
<organism evidence="5 6">
    <name type="scientific">Angomonas deanei</name>
    <dbReference type="NCBI Taxonomy" id="59799"/>
    <lineage>
        <taxon>Eukaryota</taxon>
        <taxon>Discoba</taxon>
        <taxon>Euglenozoa</taxon>
        <taxon>Kinetoplastea</taxon>
        <taxon>Metakinetoplastina</taxon>
        <taxon>Trypanosomatida</taxon>
        <taxon>Trypanosomatidae</taxon>
        <taxon>Strigomonadinae</taxon>
        <taxon>Angomonas</taxon>
    </lineage>
</organism>